<feature type="region of interest" description="Disordered" evidence="7">
    <location>
        <begin position="88"/>
        <end position="129"/>
    </location>
</feature>
<dbReference type="STRING" id="205917.A0A4Y9ZGH2"/>
<accession>A0A4Y9ZGH2</accession>
<name>A0A4Y9ZGH2_9AGAM</name>
<feature type="compositionally biased region" description="Polar residues" evidence="7">
    <location>
        <begin position="90"/>
        <end position="99"/>
    </location>
</feature>
<dbReference type="GO" id="GO:0000407">
    <property type="term" value="C:phagophore assembly site"/>
    <property type="evidence" value="ECO:0007669"/>
    <property type="project" value="UniProtKB-SubCell"/>
</dbReference>
<dbReference type="GO" id="GO:0000045">
    <property type="term" value="P:autophagosome assembly"/>
    <property type="evidence" value="ECO:0007669"/>
    <property type="project" value="InterPro"/>
</dbReference>
<feature type="compositionally biased region" description="Basic and acidic residues" evidence="7">
    <location>
        <begin position="251"/>
        <end position="264"/>
    </location>
</feature>
<dbReference type="OrthoDB" id="21072at2759"/>
<evidence type="ECO:0000256" key="6">
    <source>
        <dbReference type="ARBA" id="ARBA00023006"/>
    </source>
</evidence>
<feature type="region of interest" description="Disordered" evidence="7">
    <location>
        <begin position="224"/>
        <end position="386"/>
    </location>
</feature>
<evidence type="ECO:0000256" key="4">
    <source>
        <dbReference type="ARBA" id="ARBA00022448"/>
    </source>
</evidence>
<feature type="compositionally biased region" description="Basic and acidic residues" evidence="7">
    <location>
        <begin position="168"/>
        <end position="177"/>
    </location>
</feature>
<feature type="region of interest" description="Disordered" evidence="7">
    <location>
        <begin position="165"/>
        <end position="196"/>
    </location>
</feature>
<dbReference type="Pfam" id="PF18388">
    <property type="entry name" value="ATG29_N"/>
    <property type="match status" value="1"/>
</dbReference>
<dbReference type="Proteomes" id="UP000298327">
    <property type="component" value="Unassembled WGS sequence"/>
</dbReference>
<evidence type="ECO:0000313" key="9">
    <source>
        <dbReference type="EMBL" id="TFY72898.1"/>
    </source>
</evidence>
<evidence type="ECO:0000256" key="7">
    <source>
        <dbReference type="SAM" id="MobiDB-lite"/>
    </source>
</evidence>
<dbReference type="InterPro" id="IPR039113">
    <property type="entry name" value="ATG29"/>
</dbReference>
<comment type="subcellular location">
    <subcellularLocation>
        <location evidence="1">Preautophagosomal structure</location>
    </subcellularLocation>
</comment>
<comment type="similarity">
    <text evidence="2">Belongs to the ATG29 family.</text>
</comment>
<dbReference type="InterPro" id="IPR040666">
    <property type="entry name" value="Atg29_N"/>
</dbReference>
<comment type="caution">
    <text evidence="9">The sequence shown here is derived from an EMBL/GenBank/DDBJ whole genome shotgun (WGS) entry which is preliminary data.</text>
</comment>
<reference evidence="9 10" key="1">
    <citation type="submission" date="2019-02" db="EMBL/GenBank/DDBJ databases">
        <title>Genome sequencing of the rare red list fungi Dentipellis fragilis.</title>
        <authorList>
            <person name="Buettner E."/>
            <person name="Kellner H."/>
        </authorList>
    </citation>
    <scope>NUCLEOTIDE SEQUENCE [LARGE SCALE GENOMIC DNA]</scope>
    <source>
        <strain evidence="9 10">DSM 105465</strain>
    </source>
</reference>
<keyword evidence="4" id="KW-0813">Transport</keyword>
<dbReference type="PANTHER" id="PTHR40012:SF1">
    <property type="entry name" value="AUTOPHAGY-RELATED PROTEIN 29"/>
    <property type="match status" value="1"/>
</dbReference>
<sequence>MSPTVRVIVRLPYNRPEHPPPEPAPIDWNTEKENYLWDVIAKSRATEGSVTDWKALATRLGVPLPYLLYRAQIRYEQDLRGLQDIRGALSPQSTHTQSKVSDETLYRGDRPSLTRRDSSRLSNTGRLSSSVRLNTPLGVRARLNSLGANSPARINKISSSSVITLQGRIKEHEEVRRSSPISSGSGTESEDDGDKVDREAGRLEEQEALDNKLMALQKLMTDDSLGLVSSPRQEHGKDVDRGRHTVYIGDTRVDPQDRFRRDNLSRSQSISSTSSPQGSIPSMPSPPPESHSPMSRHLSPPGKSTSPAAVSPRSVRGQTHMRQVMKAKASEKGSNQGSSASSFSDLSEASLSASALESALQSNFRSGGSRLSDFGRSNMAGRGVYH</sequence>
<dbReference type="InterPro" id="IPR039362">
    <property type="entry name" value="ATG29_sf"/>
</dbReference>
<dbReference type="EMBL" id="SEOQ01000002">
    <property type="protein sequence ID" value="TFY72898.1"/>
    <property type="molecule type" value="Genomic_DNA"/>
</dbReference>
<feature type="compositionally biased region" description="Basic and acidic residues" evidence="7">
    <location>
        <begin position="100"/>
        <end position="119"/>
    </location>
</feature>
<evidence type="ECO:0000313" key="10">
    <source>
        <dbReference type="Proteomes" id="UP000298327"/>
    </source>
</evidence>
<evidence type="ECO:0000256" key="5">
    <source>
        <dbReference type="ARBA" id="ARBA00022927"/>
    </source>
</evidence>
<feature type="compositionally biased region" description="Low complexity" evidence="7">
    <location>
        <begin position="265"/>
        <end position="282"/>
    </location>
</feature>
<dbReference type="AlphaFoldDB" id="A0A4Y9ZGH2"/>
<evidence type="ECO:0000256" key="3">
    <source>
        <dbReference type="ARBA" id="ARBA00013784"/>
    </source>
</evidence>
<evidence type="ECO:0000256" key="1">
    <source>
        <dbReference type="ARBA" id="ARBA00004329"/>
    </source>
</evidence>
<organism evidence="9 10">
    <name type="scientific">Dentipellis fragilis</name>
    <dbReference type="NCBI Taxonomy" id="205917"/>
    <lineage>
        <taxon>Eukaryota</taxon>
        <taxon>Fungi</taxon>
        <taxon>Dikarya</taxon>
        <taxon>Basidiomycota</taxon>
        <taxon>Agaricomycotina</taxon>
        <taxon>Agaricomycetes</taxon>
        <taxon>Russulales</taxon>
        <taxon>Hericiaceae</taxon>
        <taxon>Dentipellis</taxon>
    </lineage>
</organism>
<feature type="domain" description="Atg29 N-terminal" evidence="8">
    <location>
        <begin position="6"/>
        <end position="62"/>
    </location>
</feature>
<dbReference type="GO" id="GO:0015031">
    <property type="term" value="P:protein transport"/>
    <property type="evidence" value="ECO:0007669"/>
    <property type="project" value="UniProtKB-KW"/>
</dbReference>
<keyword evidence="10" id="KW-1185">Reference proteome</keyword>
<protein>
    <recommendedName>
        <fullName evidence="3">Autophagy-related protein 29</fullName>
    </recommendedName>
</protein>
<feature type="compositionally biased region" description="Low complexity" evidence="7">
    <location>
        <begin position="332"/>
        <end position="362"/>
    </location>
</feature>
<evidence type="ECO:0000259" key="8">
    <source>
        <dbReference type="Pfam" id="PF18388"/>
    </source>
</evidence>
<dbReference type="Gene3D" id="1.10.10.2570">
    <property type="match status" value="1"/>
</dbReference>
<evidence type="ECO:0000256" key="2">
    <source>
        <dbReference type="ARBA" id="ARBA00010082"/>
    </source>
</evidence>
<feature type="compositionally biased region" description="Low complexity" evidence="7">
    <location>
        <begin position="178"/>
        <end position="187"/>
    </location>
</feature>
<feature type="compositionally biased region" description="Basic and acidic residues" evidence="7">
    <location>
        <begin position="232"/>
        <end position="243"/>
    </location>
</feature>
<keyword evidence="5" id="KW-0653">Protein transport</keyword>
<gene>
    <name evidence="9" type="ORF">EVG20_g80</name>
</gene>
<dbReference type="PANTHER" id="PTHR40012">
    <property type="entry name" value="AUTOPHAGY-RELATED PROTEIN 29"/>
    <property type="match status" value="1"/>
</dbReference>
<feature type="compositionally biased region" description="Polar residues" evidence="7">
    <location>
        <begin position="120"/>
        <end position="129"/>
    </location>
</feature>
<proteinExistence type="inferred from homology"/>
<keyword evidence="6" id="KW-0072">Autophagy</keyword>